<feature type="compositionally biased region" description="Basic residues" evidence="1">
    <location>
        <begin position="231"/>
        <end position="240"/>
    </location>
</feature>
<feature type="region of interest" description="Disordered" evidence="1">
    <location>
        <begin position="78"/>
        <end position="119"/>
    </location>
</feature>
<feature type="region of interest" description="Disordered" evidence="1">
    <location>
        <begin position="213"/>
        <end position="257"/>
    </location>
</feature>
<dbReference type="GeneID" id="13288228"/>
<organism evidence="3">
    <name type="scientific">Leptosphaeria maculans (strain JN3 / isolate v23.1.3 / race Av1-4-5-6-7-8)</name>
    <name type="common">Blackleg fungus</name>
    <name type="synonym">Phoma lingam</name>
    <dbReference type="NCBI Taxonomy" id="985895"/>
    <lineage>
        <taxon>Eukaryota</taxon>
        <taxon>Fungi</taxon>
        <taxon>Dikarya</taxon>
        <taxon>Ascomycota</taxon>
        <taxon>Pezizomycotina</taxon>
        <taxon>Dothideomycetes</taxon>
        <taxon>Pleosporomycetidae</taxon>
        <taxon>Pleosporales</taxon>
        <taxon>Pleosporineae</taxon>
        <taxon>Leptosphaeriaceae</taxon>
        <taxon>Plenodomus</taxon>
        <taxon>Plenodomus lingam/Leptosphaeria maculans species complex</taxon>
    </lineage>
</organism>
<name>E4ZVQ2_LEPMJ</name>
<dbReference type="Proteomes" id="UP000002668">
    <property type="component" value="Genome"/>
</dbReference>
<evidence type="ECO:0000313" key="3">
    <source>
        <dbReference type="Proteomes" id="UP000002668"/>
    </source>
</evidence>
<gene>
    <name evidence="2" type="ORF">LEMA_P028300.1</name>
</gene>
<protein>
    <submittedName>
        <fullName evidence="2">Predicted protein</fullName>
    </submittedName>
</protein>
<dbReference type="HOGENOM" id="CLU_1082091_0_0_1"/>
<dbReference type="OrthoDB" id="10538992at2759"/>
<reference evidence="3" key="1">
    <citation type="journal article" date="2011" name="Nat. Commun.">
        <title>Effector diversification within compartments of the Leptosphaeria maculans genome affected by Repeat-Induced Point mutations.</title>
        <authorList>
            <person name="Rouxel T."/>
            <person name="Grandaubert J."/>
            <person name="Hane J.K."/>
            <person name="Hoede C."/>
            <person name="van de Wouw A.P."/>
            <person name="Couloux A."/>
            <person name="Dominguez V."/>
            <person name="Anthouard V."/>
            <person name="Bally P."/>
            <person name="Bourras S."/>
            <person name="Cozijnsen A.J."/>
            <person name="Ciuffetti L.M."/>
            <person name="Degrave A."/>
            <person name="Dilmaghani A."/>
            <person name="Duret L."/>
            <person name="Fudal I."/>
            <person name="Goodwin S.B."/>
            <person name="Gout L."/>
            <person name="Glaser N."/>
            <person name="Linglin J."/>
            <person name="Kema G.H.J."/>
            <person name="Lapalu N."/>
            <person name="Lawrence C.B."/>
            <person name="May K."/>
            <person name="Meyer M."/>
            <person name="Ollivier B."/>
            <person name="Poulain J."/>
            <person name="Schoch C.L."/>
            <person name="Simon A."/>
            <person name="Spatafora J.W."/>
            <person name="Stachowiak A."/>
            <person name="Turgeon B.G."/>
            <person name="Tyler B.M."/>
            <person name="Vincent D."/>
            <person name="Weissenbach J."/>
            <person name="Amselem J."/>
            <person name="Quesneville H."/>
            <person name="Oliver R.P."/>
            <person name="Wincker P."/>
            <person name="Balesdent M.-H."/>
            <person name="Howlett B.J."/>
        </authorList>
    </citation>
    <scope>NUCLEOTIDE SEQUENCE [LARGE SCALE GENOMIC DNA]</scope>
    <source>
        <strain evidence="3">JN3 / isolate v23.1.3 / race Av1-4-5-6-7-8</strain>
    </source>
</reference>
<dbReference type="VEuPathDB" id="FungiDB:LEMA_P028300.1"/>
<dbReference type="InParanoid" id="E4ZVQ2"/>
<keyword evidence="3" id="KW-1185">Reference proteome</keyword>
<dbReference type="EMBL" id="FP929127">
    <property type="protein sequence ID" value="CBX95678.1"/>
    <property type="molecule type" value="Genomic_DNA"/>
</dbReference>
<sequence length="257" mass="28593">MIDLLSSLIFTPLNTTAVAKPDSTPVALTFCATVAHKPCWRDVRHPSKGRSPLQHESTNVVDHTTSKYPAHVRTTILSSTSPAIQDDSLDTSSPPDMSPPHTPCSLNGRGSGANECEDPENMTLNMRLTSSLGRFRKMSFNNAERTRNYTACAMQMAKGGAGKMTAEMEQKRTAGWARDRKLGGKSRLGNGTPGHRGHEKMQEFFQDTMKRTNIGTFDVEEEGADSEAERRTRKRAHNMPRRTDFQEQTSEEESDNY</sequence>
<proteinExistence type="predicted"/>
<evidence type="ECO:0000256" key="1">
    <source>
        <dbReference type="SAM" id="MobiDB-lite"/>
    </source>
</evidence>
<dbReference type="AlphaFoldDB" id="E4ZVQ2"/>
<evidence type="ECO:0000313" key="2">
    <source>
        <dbReference type="EMBL" id="CBX95678.1"/>
    </source>
</evidence>
<accession>E4ZVQ2</accession>